<dbReference type="Pfam" id="PF00072">
    <property type="entry name" value="Response_reg"/>
    <property type="match status" value="1"/>
</dbReference>
<dbReference type="InterPro" id="IPR011006">
    <property type="entry name" value="CheY-like_superfamily"/>
</dbReference>
<keyword evidence="1 3" id="KW-0597">Phosphoprotein</keyword>
<dbReference type="SMART" id="SM00421">
    <property type="entry name" value="HTH_LUXR"/>
    <property type="match status" value="1"/>
</dbReference>
<evidence type="ECO:0000259" key="5">
    <source>
        <dbReference type="PROSITE" id="PS50110"/>
    </source>
</evidence>
<evidence type="ECO:0000313" key="7">
    <source>
        <dbReference type="Proteomes" id="UP000001693"/>
    </source>
</evidence>
<dbReference type="InterPro" id="IPR000792">
    <property type="entry name" value="Tscrpt_reg_LuxR_C"/>
</dbReference>
<feature type="domain" description="HTH luxR-type" evidence="4">
    <location>
        <begin position="149"/>
        <end position="214"/>
    </location>
</feature>
<dbReference type="CDD" id="cd17535">
    <property type="entry name" value="REC_NarL-like"/>
    <property type="match status" value="1"/>
</dbReference>
<reference evidence="6 7" key="1">
    <citation type="submission" date="2008-03" db="EMBL/GenBank/DDBJ databases">
        <title>Complete sequence of Leptothrix cholodnii SP-6.</title>
        <authorList>
            <consortium name="US DOE Joint Genome Institute"/>
            <person name="Copeland A."/>
            <person name="Lucas S."/>
            <person name="Lapidus A."/>
            <person name="Glavina del Rio T."/>
            <person name="Dalin E."/>
            <person name="Tice H."/>
            <person name="Bruce D."/>
            <person name="Goodwin L."/>
            <person name="Pitluck S."/>
            <person name="Chertkov O."/>
            <person name="Brettin T."/>
            <person name="Detter J.C."/>
            <person name="Han C."/>
            <person name="Kuske C.R."/>
            <person name="Schmutz J."/>
            <person name="Larimer F."/>
            <person name="Land M."/>
            <person name="Hauser L."/>
            <person name="Kyrpides N."/>
            <person name="Lykidis A."/>
            <person name="Emerson D."/>
            <person name="Richardson P."/>
        </authorList>
    </citation>
    <scope>NUCLEOTIDE SEQUENCE [LARGE SCALE GENOMIC DNA]</scope>
    <source>
        <strain evidence="7">ATCC 51168 / LMG 8142 / SP-6</strain>
    </source>
</reference>
<dbReference type="RefSeq" id="WP_012346602.1">
    <property type="nucleotide sequence ID" value="NC_010524.1"/>
</dbReference>
<keyword evidence="7" id="KW-1185">Reference proteome</keyword>
<dbReference type="Gene3D" id="3.40.50.2300">
    <property type="match status" value="1"/>
</dbReference>
<dbReference type="PANTHER" id="PTHR45566">
    <property type="entry name" value="HTH-TYPE TRANSCRIPTIONAL REGULATOR YHJB-RELATED"/>
    <property type="match status" value="1"/>
</dbReference>
<dbReference type="InterPro" id="IPR001789">
    <property type="entry name" value="Sig_transdc_resp-reg_receiver"/>
</dbReference>
<dbReference type="Pfam" id="PF00196">
    <property type="entry name" value="GerE"/>
    <property type="match status" value="1"/>
</dbReference>
<dbReference type="SUPFAM" id="SSF46894">
    <property type="entry name" value="C-terminal effector domain of the bipartite response regulators"/>
    <property type="match status" value="1"/>
</dbReference>
<dbReference type="InterPro" id="IPR051015">
    <property type="entry name" value="EvgA-like"/>
</dbReference>
<proteinExistence type="predicted"/>
<dbReference type="SMART" id="SM00448">
    <property type="entry name" value="REC"/>
    <property type="match status" value="1"/>
</dbReference>
<dbReference type="GO" id="GO:0006355">
    <property type="term" value="P:regulation of DNA-templated transcription"/>
    <property type="evidence" value="ECO:0007669"/>
    <property type="project" value="InterPro"/>
</dbReference>
<evidence type="ECO:0000259" key="4">
    <source>
        <dbReference type="PROSITE" id="PS50043"/>
    </source>
</evidence>
<evidence type="ECO:0000256" key="1">
    <source>
        <dbReference type="ARBA" id="ARBA00022553"/>
    </source>
</evidence>
<dbReference type="eggNOG" id="COG2197">
    <property type="taxonomic scope" value="Bacteria"/>
</dbReference>
<dbReference type="PRINTS" id="PR00038">
    <property type="entry name" value="HTHLUXR"/>
</dbReference>
<organism evidence="6 7">
    <name type="scientific">Leptothrix cholodnii (strain ATCC 51168 / LMG 8142 / SP-6)</name>
    <name type="common">Leptothrix discophora (strain SP-6)</name>
    <dbReference type="NCBI Taxonomy" id="395495"/>
    <lineage>
        <taxon>Bacteria</taxon>
        <taxon>Pseudomonadati</taxon>
        <taxon>Pseudomonadota</taxon>
        <taxon>Betaproteobacteria</taxon>
        <taxon>Burkholderiales</taxon>
        <taxon>Sphaerotilaceae</taxon>
        <taxon>Leptothrix</taxon>
    </lineage>
</organism>
<keyword evidence="2" id="KW-0238">DNA-binding</keyword>
<dbReference type="HOGENOM" id="CLU_000445_90_8_4"/>
<dbReference type="GO" id="GO:0000160">
    <property type="term" value="P:phosphorelay signal transduction system"/>
    <property type="evidence" value="ECO:0007669"/>
    <property type="project" value="InterPro"/>
</dbReference>
<dbReference type="EMBL" id="CP001013">
    <property type="protein sequence ID" value="ACB33841.1"/>
    <property type="molecule type" value="Genomic_DNA"/>
</dbReference>
<dbReference type="SUPFAM" id="SSF52172">
    <property type="entry name" value="CheY-like"/>
    <property type="match status" value="1"/>
</dbReference>
<dbReference type="Proteomes" id="UP000001693">
    <property type="component" value="Chromosome"/>
</dbReference>
<dbReference type="InterPro" id="IPR036388">
    <property type="entry name" value="WH-like_DNA-bd_sf"/>
</dbReference>
<dbReference type="AlphaFoldDB" id="B1XWH3"/>
<evidence type="ECO:0000256" key="3">
    <source>
        <dbReference type="PROSITE-ProRule" id="PRU00169"/>
    </source>
</evidence>
<name>B1XWH3_LEPCP</name>
<dbReference type="PANTHER" id="PTHR45566:SF1">
    <property type="entry name" value="HTH-TYPE TRANSCRIPTIONAL REGULATOR YHJB-RELATED"/>
    <property type="match status" value="1"/>
</dbReference>
<dbReference type="CDD" id="cd06170">
    <property type="entry name" value="LuxR_C_like"/>
    <property type="match status" value="1"/>
</dbReference>
<dbReference type="InterPro" id="IPR058245">
    <property type="entry name" value="NreC/VraR/RcsB-like_REC"/>
</dbReference>
<accession>B1XWH3</accession>
<dbReference type="PROSITE" id="PS50110">
    <property type="entry name" value="RESPONSE_REGULATORY"/>
    <property type="match status" value="1"/>
</dbReference>
<feature type="domain" description="Response regulatory" evidence="5">
    <location>
        <begin position="2"/>
        <end position="119"/>
    </location>
</feature>
<evidence type="ECO:0000256" key="2">
    <source>
        <dbReference type="ARBA" id="ARBA00023125"/>
    </source>
</evidence>
<feature type="modified residue" description="4-aspartylphosphate" evidence="3">
    <location>
        <position position="54"/>
    </location>
</feature>
<dbReference type="PROSITE" id="PS50043">
    <property type="entry name" value="HTH_LUXR_2"/>
    <property type="match status" value="1"/>
</dbReference>
<dbReference type="GO" id="GO:0003677">
    <property type="term" value="F:DNA binding"/>
    <property type="evidence" value="ECO:0007669"/>
    <property type="project" value="UniProtKB-KW"/>
</dbReference>
<gene>
    <name evidence="6" type="ordered locus">Lcho_1574</name>
</gene>
<evidence type="ECO:0000313" key="6">
    <source>
        <dbReference type="EMBL" id="ACB33841.1"/>
    </source>
</evidence>
<dbReference type="InterPro" id="IPR016032">
    <property type="entry name" value="Sig_transdc_resp-reg_C-effctor"/>
</dbReference>
<protein>
    <submittedName>
        <fullName evidence="6">Two component transcriptional regulator, LuxR family</fullName>
    </submittedName>
</protein>
<sequence length="219" mass="23590">MKALLVDDHSLFREGLTMLMAQRFPAVELFDVGDLNDAEAVLGTEPGIELILLDLGLPDSQGLDSLQRLRSVVPEVPIVVMSADERPETILAAIDQGAAGFIPKTARIGAIESALRVVLDGGIFLPQGIYRSIAPPLADGPEVDEAQAALMQSLGLTPRQLDVLRLMALGQSNKQISRALSVAESTIKTHVAVVFRRLDVTSRSQVMVAAARMGLRFER</sequence>
<dbReference type="Gene3D" id="1.10.10.10">
    <property type="entry name" value="Winged helix-like DNA-binding domain superfamily/Winged helix DNA-binding domain"/>
    <property type="match status" value="1"/>
</dbReference>
<dbReference type="KEGG" id="lch:Lcho_1574"/>
<dbReference type="OrthoDB" id="3374006at2"/>
<dbReference type="STRING" id="395495.Lcho_1574"/>